<dbReference type="EMBL" id="JABDTM020024364">
    <property type="protein sequence ID" value="KAH0814349.1"/>
    <property type="molecule type" value="Genomic_DNA"/>
</dbReference>
<feature type="transmembrane region" description="Helical" evidence="1">
    <location>
        <begin position="36"/>
        <end position="54"/>
    </location>
</feature>
<feature type="transmembrane region" description="Helical" evidence="1">
    <location>
        <begin position="66"/>
        <end position="86"/>
    </location>
</feature>
<keyword evidence="1" id="KW-0812">Transmembrane</keyword>
<evidence type="ECO:0000256" key="1">
    <source>
        <dbReference type="SAM" id="Phobius"/>
    </source>
</evidence>
<feature type="transmembrane region" description="Helical" evidence="1">
    <location>
        <begin position="93"/>
        <end position="111"/>
    </location>
</feature>
<comment type="caution">
    <text evidence="2">The sequence shown here is derived from an EMBL/GenBank/DDBJ whole genome shotgun (WGS) entry which is preliminary data.</text>
</comment>
<accession>A0A8J6HGM1</accession>
<sequence length="184" mass="20847">MSHEKFHIALSHAILAGTGIYCLIQIKDQNFICPHVTYGLIAINNIIGVYRWASDYNTKILEVYRFTAYCQLLFALPCITTTVWLQNGYSKDWSWAWALVPIFPLLCYLVNADLDLPLAELLILFNLVGLGVVCFVKEIQYGLAATLAYTISHCCIRQLALYNYGLCFFAYFALRAIGFGHDLV</sequence>
<protein>
    <submittedName>
        <fullName evidence="2">Uncharacterized protein</fullName>
    </submittedName>
</protein>
<dbReference type="AlphaFoldDB" id="A0A8J6HGM1"/>
<name>A0A8J6HGM1_TENMO</name>
<dbReference type="Proteomes" id="UP000719412">
    <property type="component" value="Unassembled WGS sequence"/>
</dbReference>
<proteinExistence type="predicted"/>
<gene>
    <name evidence="2" type="ORF">GEV33_008443</name>
</gene>
<keyword evidence="1" id="KW-1133">Transmembrane helix</keyword>
<feature type="transmembrane region" description="Helical" evidence="1">
    <location>
        <begin position="6"/>
        <end position="24"/>
    </location>
</feature>
<dbReference type="OrthoDB" id="26525at2759"/>
<evidence type="ECO:0000313" key="2">
    <source>
        <dbReference type="EMBL" id="KAH0814349.1"/>
    </source>
</evidence>
<organism evidence="2 3">
    <name type="scientific">Tenebrio molitor</name>
    <name type="common">Yellow mealworm beetle</name>
    <dbReference type="NCBI Taxonomy" id="7067"/>
    <lineage>
        <taxon>Eukaryota</taxon>
        <taxon>Metazoa</taxon>
        <taxon>Ecdysozoa</taxon>
        <taxon>Arthropoda</taxon>
        <taxon>Hexapoda</taxon>
        <taxon>Insecta</taxon>
        <taxon>Pterygota</taxon>
        <taxon>Neoptera</taxon>
        <taxon>Endopterygota</taxon>
        <taxon>Coleoptera</taxon>
        <taxon>Polyphaga</taxon>
        <taxon>Cucujiformia</taxon>
        <taxon>Tenebrionidae</taxon>
        <taxon>Tenebrio</taxon>
    </lineage>
</organism>
<keyword evidence="3" id="KW-1185">Reference proteome</keyword>
<feature type="transmembrane region" description="Helical" evidence="1">
    <location>
        <begin position="161"/>
        <end position="181"/>
    </location>
</feature>
<feature type="transmembrane region" description="Helical" evidence="1">
    <location>
        <begin position="123"/>
        <end position="149"/>
    </location>
</feature>
<evidence type="ECO:0000313" key="3">
    <source>
        <dbReference type="Proteomes" id="UP000719412"/>
    </source>
</evidence>
<reference evidence="2" key="2">
    <citation type="submission" date="2021-08" db="EMBL/GenBank/DDBJ databases">
        <authorList>
            <person name="Eriksson T."/>
        </authorList>
    </citation>
    <scope>NUCLEOTIDE SEQUENCE</scope>
    <source>
        <strain evidence="2">Stoneville</strain>
        <tissue evidence="2">Whole head</tissue>
    </source>
</reference>
<keyword evidence="1" id="KW-0472">Membrane</keyword>
<reference evidence="2" key="1">
    <citation type="journal article" date="2020" name="J Insects Food Feed">
        <title>The yellow mealworm (Tenebrio molitor) genome: a resource for the emerging insects as food and feed industry.</title>
        <authorList>
            <person name="Eriksson T."/>
            <person name="Andere A."/>
            <person name="Kelstrup H."/>
            <person name="Emery V."/>
            <person name="Picard C."/>
        </authorList>
    </citation>
    <scope>NUCLEOTIDE SEQUENCE</scope>
    <source>
        <strain evidence="2">Stoneville</strain>
        <tissue evidence="2">Whole head</tissue>
    </source>
</reference>